<dbReference type="GO" id="GO:0016192">
    <property type="term" value="P:vesicle-mediated transport"/>
    <property type="evidence" value="ECO:0000318"/>
    <property type="project" value="GO_Central"/>
</dbReference>
<dbReference type="HOGENOM" id="CLU_041217_10_1_1"/>
<dbReference type="eggNOG" id="KOG0078">
    <property type="taxonomic scope" value="Eukaryota"/>
</dbReference>
<dbReference type="AlphaFoldDB" id="E9H1H1"/>
<dbReference type="GO" id="GO:0003924">
    <property type="term" value="F:GTPase activity"/>
    <property type="evidence" value="ECO:0000318"/>
    <property type="project" value="GO_Central"/>
</dbReference>
<dbReference type="SMART" id="SM00176">
    <property type="entry name" value="RAN"/>
    <property type="match status" value="1"/>
</dbReference>
<dbReference type="InParanoid" id="E9H1H1"/>
<dbReference type="Proteomes" id="UP000000305">
    <property type="component" value="Unassembled WGS sequence"/>
</dbReference>
<dbReference type="InterPro" id="IPR027417">
    <property type="entry name" value="P-loop_NTPase"/>
</dbReference>
<dbReference type="InterPro" id="IPR001806">
    <property type="entry name" value="Small_GTPase"/>
</dbReference>
<dbReference type="CDD" id="cd00154">
    <property type="entry name" value="Rab"/>
    <property type="match status" value="1"/>
</dbReference>
<dbReference type="SMART" id="SM00175">
    <property type="entry name" value="RAB"/>
    <property type="match status" value="1"/>
</dbReference>
<dbReference type="Gene3D" id="3.40.50.300">
    <property type="entry name" value="P-loop containing nucleotide triphosphate hydrolases"/>
    <property type="match status" value="1"/>
</dbReference>
<evidence type="ECO:0000256" key="2">
    <source>
        <dbReference type="ARBA" id="ARBA00023134"/>
    </source>
</evidence>
<evidence type="ECO:0000313" key="5">
    <source>
        <dbReference type="Proteomes" id="UP000000305"/>
    </source>
</evidence>
<dbReference type="KEGG" id="dpx:DAPPUDRAFT_307271"/>
<reference evidence="4 5" key="1">
    <citation type="journal article" date="2011" name="Science">
        <title>The ecoresponsive genome of Daphnia pulex.</title>
        <authorList>
            <person name="Colbourne J.K."/>
            <person name="Pfrender M.E."/>
            <person name="Gilbert D."/>
            <person name="Thomas W.K."/>
            <person name="Tucker A."/>
            <person name="Oakley T.H."/>
            <person name="Tokishita S."/>
            <person name="Aerts A."/>
            <person name="Arnold G.J."/>
            <person name="Basu M.K."/>
            <person name="Bauer D.J."/>
            <person name="Caceres C.E."/>
            <person name="Carmel L."/>
            <person name="Casola C."/>
            <person name="Choi J.H."/>
            <person name="Detter J.C."/>
            <person name="Dong Q."/>
            <person name="Dusheyko S."/>
            <person name="Eads B.D."/>
            <person name="Frohlich T."/>
            <person name="Geiler-Samerotte K.A."/>
            <person name="Gerlach D."/>
            <person name="Hatcher P."/>
            <person name="Jogdeo S."/>
            <person name="Krijgsveld J."/>
            <person name="Kriventseva E.V."/>
            <person name="Kultz D."/>
            <person name="Laforsch C."/>
            <person name="Lindquist E."/>
            <person name="Lopez J."/>
            <person name="Manak J.R."/>
            <person name="Muller J."/>
            <person name="Pangilinan J."/>
            <person name="Patwardhan R.P."/>
            <person name="Pitluck S."/>
            <person name="Pritham E.J."/>
            <person name="Rechtsteiner A."/>
            <person name="Rho M."/>
            <person name="Rogozin I.B."/>
            <person name="Sakarya O."/>
            <person name="Salamov A."/>
            <person name="Schaack S."/>
            <person name="Shapiro H."/>
            <person name="Shiga Y."/>
            <person name="Skalitzky C."/>
            <person name="Smith Z."/>
            <person name="Souvorov A."/>
            <person name="Sung W."/>
            <person name="Tang Z."/>
            <person name="Tsuchiya D."/>
            <person name="Tu H."/>
            <person name="Vos H."/>
            <person name="Wang M."/>
            <person name="Wolf Y.I."/>
            <person name="Yamagata H."/>
            <person name="Yamada T."/>
            <person name="Ye Y."/>
            <person name="Shaw J.R."/>
            <person name="Andrews J."/>
            <person name="Crease T.J."/>
            <person name="Tang H."/>
            <person name="Lucas S.M."/>
            <person name="Robertson H.M."/>
            <person name="Bork P."/>
            <person name="Koonin E.V."/>
            <person name="Zdobnov E.M."/>
            <person name="Grigoriev I.V."/>
            <person name="Lynch M."/>
            <person name="Boore J.L."/>
        </authorList>
    </citation>
    <scope>NUCLEOTIDE SEQUENCE [LARGE SCALE GENOMIC DNA]</scope>
</reference>
<dbReference type="GO" id="GO:0005525">
    <property type="term" value="F:GTP binding"/>
    <property type="evidence" value="ECO:0000318"/>
    <property type="project" value="GO_Central"/>
</dbReference>
<keyword evidence="1" id="KW-0547">Nucleotide-binding</keyword>
<evidence type="ECO:0000256" key="1">
    <source>
        <dbReference type="ARBA" id="ARBA00022741"/>
    </source>
</evidence>
<keyword evidence="2" id="KW-0342">GTP-binding</keyword>
<name>E9H1H1_DAPPU</name>
<dbReference type="FunFam" id="3.40.50.300:FF:002139">
    <property type="entry name" value="GTP-binding protein YPT10"/>
    <property type="match status" value="1"/>
</dbReference>
<proteinExistence type="predicted"/>
<protein>
    <submittedName>
        <fullName evidence="4">Uncharacterized protein</fullName>
    </submittedName>
</protein>
<accession>E9H1H1</accession>
<organism evidence="4 5">
    <name type="scientific">Daphnia pulex</name>
    <name type="common">Water flea</name>
    <dbReference type="NCBI Taxonomy" id="6669"/>
    <lineage>
        <taxon>Eukaryota</taxon>
        <taxon>Metazoa</taxon>
        <taxon>Ecdysozoa</taxon>
        <taxon>Arthropoda</taxon>
        <taxon>Crustacea</taxon>
        <taxon>Branchiopoda</taxon>
        <taxon>Diplostraca</taxon>
        <taxon>Cladocera</taxon>
        <taxon>Anomopoda</taxon>
        <taxon>Daphniidae</taxon>
        <taxon>Daphnia</taxon>
    </lineage>
</organism>
<dbReference type="OrthoDB" id="6357004at2759"/>
<dbReference type="STRING" id="6669.E9H1H1"/>
<sequence length="247" mass="27893">MYVGNNHWSSRNNVPYYLSIQFTFGIFLCAIFSEPVTPSVVFKIIVLGESGVGKTSFIRRFCCDDYVGPRASTVGIDLSIRCLPIGDDNQYCALQFWDTAGKRNKKYRSISRQYLRKADGVLIMYDVTSAISFLHVRYWVDCVKEVVGEDVVCVLVGNKTDLLENRADQESTVEHEEDRQMTSVGLEFFETSAKTGYMIQQTIVTMAAKLQVREKVAIEKIALHVESMETETTATVAKDKAKKCCRS</sequence>
<keyword evidence="3" id="KW-0472">Membrane</keyword>
<dbReference type="EMBL" id="GL732583">
    <property type="protein sequence ID" value="EFX74349.1"/>
    <property type="molecule type" value="Genomic_DNA"/>
</dbReference>
<dbReference type="InterPro" id="IPR050227">
    <property type="entry name" value="Rab"/>
</dbReference>
<dbReference type="OMA" id="HEEDRQM"/>
<evidence type="ECO:0000313" key="4">
    <source>
        <dbReference type="EMBL" id="EFX74349.1"/>
    </source>
</evidence>
<dbReference type="SMART" id="SM00173">
    <property type="entry name" value="RAS"/>
    <property type="match status" value="1"/>
</dbReference>
<keyword evidence="3" id="KW-0812">Transmembrane</keyword>
<dbReference type="NCBIfam" id="TIGR00231">
    <property type="entry name" value="small_GTP"/>
    <property type="match status" value="1"/>
</dbReference>
<dbReference type="Pfam" id="PF00071">
    <property type="entry name" value="Ras"/>
    <property type="match status" value="1"/>
</dbReference>
<dbReference type="PhylomeDB" id="E9H1H1"/>
<dbReference type="PRINTS" id="PR00449">
    <property type="entry name" value="RASTRNSFRMNG"/>
</dbReference>
<dbReference type="PROSITE" id="PS51419">
    <property type="entry name" value="RAB"/>
    <property type="match status" value="1"/>
</dbReference>
<dbReference type="SMART" id="SM00174">
    <property type="entry name" value="RHO"/>
    <property type="match status" value="1"/>
</dbReference>
<feature type="transmembrane region" description="Helical" evidence="3">
    <location>
        <begin position="14"/>
        <end position="33"/>
    </location>
</feature>
<gene>
    <name evidence="4" type="ORF">DAPPUDRAFT_307271</name>
</gene>
<keyword evidence="3" id="KW-1133">Transmembrane helix</keyword>
<dbReference type="PROSITE" id="PS51421">
    <property type="entry name" value="RAS"/>
    <property type="match status" value="1"/>
</dbReference>
<dbReference type="PANTHER" id="PTHR47977">
    <property type="entry name" value="RAS-RELATED PROTEIN RAB"/>
    <property type="match status" value="1"/>
</dbReference>
<dbReference type="SUPFAM" id="SSF52540">
    <property type="entry name" value="P-loop containing nucleoside triphosphate hydrolases"/>
    <property type="match status" value="1"/>
</dbReference>
<dbReference type="InterPro" id="IPR005225">
    <property type="entry name" value="Small_GTP-bd"/>
</dbReference>
<keyword evidence="5" id="KW-1185">Reference proteome</keyword>
<evidence type="ECO:0000256" key="3">
    <source>
        <dbReference type="SAM" id="Phobius"/>
    </source>
</evidence>